<feature type="compositionally biased region" description="Low complexity" evidence="17">
    <location>
        <begin position="39"/>
        <end position="64"/>
    </location>
</feature>
<feature type="transmembrane region" description="Helical" evidence="18">
    <location>
        <begin position="538"/>
        <end position="559"/>
    </location>
</feature>
<keyword evidence="4" id="KW-0813">Transport</keyword>
<evidence type="ECO:0000256" key="6">
    <source>
        <dbReference type="ARBA" id="ARBA00022692"/>
    </source>
</evidence>
<keyword evidence="5" id="KW-1003">Cell membrane</keyword>
<evidence type="ECO:0000256" key="12">
    <source>
        <dbReference type="ARBA" id="ARBA00023180"/>
    </source>
</evidence>
<evidence type="ECO:0000256" key="14">
    <source>
        <dbReference type="ARBA" id="ARBA00023303"/>
    </source>
</evidence>
<keyword evidence="11" id="KW-1015">Disulfide bond</keyword>
<sequence length="851" mass="92874">MSRQAQGVQETAFWSNNGAFEADPREPHGSEAAGGGLSQPGSGSSSYGSAESDSTSQSDGSSETVGLWRGKVCWGKVVGLVRRLWATRWTESPVLNRERYVKLAIREAVTFSVFLALLCVVAYSSRIPLAYEYTHAVSEMFTSSPLSNADPTTFHNLATIEQVWQYLTGPLLWALHNSGSRNLTNSMVSGENLVVEPVIIWQARVHNNSCWSLSTNLGTGTTECYGPYSSANENKDPFGPANSTVWRFDSEAGVPWQGALGWYGPGGYAVRLPADSRTAAWQELAALRDASWLDRATRLLSVDAALLNPNLRLYMVVRLSMEFPPTGGILTALSLTPGRPLGTPLWDARAVCGLLAALLTIYYLVEEVLELRNLGPAGFLSSPWTFLDISIIALCVVGTAFGVHHGILSSSLLGEASSSRAMSFSTVSTVAEWEQNFIIVTGIIVFVAWIKVVRFGSMCRTLTMCGCALTRCAWDLLGYTLVFATVFLAFAQLAFLIFGGALPDFSSFSSCILTQVRILLGDFDFSSLEAASRIMGPIYFVSYVFCVGLIMMVMFLAIVSEAYSEEKSEQAHSQPQFQLSSVIKQGWMKVVDRLSCKKPRVAGIQKTLPPSGQINFATWRQNLKGQGFADAEIEAVFARYDGDGALTRAEQLQMRRDLRLEKEALGGSADEVGDDVDTSTSRSRHSLPSQVTSRDDDDDDDDGDSDEDDDITVVRRGNHHQGGGGGVSREEFRVLVRRVNQMEHSIGSVVSKMDAVMVKLEAMERQRLRRRDVLSRLISGMGEEERGSWPGQEVRRDHMERLVRDELKRWDSDCSIRPPGVGVVGGSIPSSQVVSTGGALRPSSGGSAVEG</sequence>
<dbReference type="Gene3D" id="1.10.238.10">
    <property type="entry name" value="EF-hand"/>
    <property type="match status" value="1"/>
</dbReference>
<evidence type="ECO:0000313" key="23">
    <source>
        <dbReference type="RefSeq" id="XP_032829595.1"/>
    </source>
</evidence>
<evidence type="ECO:0000256" key="9">
    <source>
        <dbReference type="ARBA" id="ARBA00023065"/>
    </source>
</evidence>
<feature type="compositionally biased region" description="Acidic residues" evidence="17">
    <location>
        <begin position="695"/>
        <end position="711"/>
    </location>
</feature>
<keyword evidence="10 18" id="KW-0472">Membrane</keyword>
<gene>
    <name evidence="22 23" type="primary">LOC116953474</name>
</gene>
<evidence type="ECO:0000256" key="18">
    <source>
        <dbReference type="SAM" id="Phobius"/>
    </source>
</evidence>
<dbReference type="InterPro" id="IPR013122">
    <property type="entry name" value="PKD1_2_channel"/>
</dbReference>
<dbReference type="PRINTS" id="PR01433">
    <property type="entry name" value="POLYCYSTIN2"/>
</dbReference>
<dbReference type="Proteomes" id="UP001318040">
    <property type="component" value="Chromosome 52"/>
</dbReference>
<dbReference type="FunFam" id="1.20.5.340:FF:000020">
    <property type="entry name" value="polycystin-2 isoform X1"/>
    <property type="match status" value="1"/>
</dbReference>
<name>A0AAJ7XCS7_PETMA</name>
<dbReference type="PANTHER" id="PTHR10877">
    <property type="entry name" value="POLYCYSTIN FAMILY MEMBER"/>
    <property type="match status" value="1"/>
</dbReference>
<dbReference type="GO" id="GO:0005509">
    <property type="term" value="F:calcium ion binding"/>
    <property type="evidence" value="ECO:0007669"/>
    <property type="project" value="InterPro"/>
</dbReference>
<dbReference type="Pfam" id="PF18109">
    <property type="entry name" value="Fer4_24"/>
    <property type="match status" value="1"/>
</dbReference>
<dbReference type="Pfam" id="PF08016">
    <property type="entry name" value="PKD_channel"/>
    <property type="match status" value="1"/>
</dbReference>
<keyword evidence="15" id="KW-0109">Calcium transport</keyword>
<feature type="compositionally biased region" description="Low complexity" evidence="17">
    <location>
        <begin position="820"/>
        <end position="835"/>
    </location>
</feature>
<evidence type="ECO:0000259" key="19">
    <source>
        <dbReference type="Pfam" id="PF08016"/>
    </source>
</evidence>
<evidence type="ECO:0000256" key="13">
    <source>
        <dbReference type="ARBA" id="ARBA00023273"/>
    </source>
</evidence>
<keyword evidence="7 18" id="KW-1133">Transmembrane helix</keyword>
<keyword evidence="14 15" id="KW-0407">Ion channel</keyword>
<dbReference type="Gene3D" id="1.20.5.340">
    <property type="match status" value="1"/>
</dbReference>
<dbReference type="InterPro" id="IPR003915">
    <property type="entry name" value="PKD_2"/>
</dbReference>
<evidence type="ECO:0000256" key="4">
    <source>
        <dbReference type="ARBA" id="ARBA00022448"/>
    </source>
</evidence>
<keyword evidence="21" id="KW-1185">Reference proteome</keyword>
<evidence type="ECO:0000256" key="16">
    <source>
        <dbReference type="PIRSR" id="PIRSR603915-2"/>
    </source>
</evidence>
<dbReference type="KEGG" id="pmrn:116953474"/>
<evidence type="ECO:0000259" key="20">
    <source>
        <dbReference type="Pfam" id="PF20519"/>
    </source>
</evidence>
<dbReference type="AlphaFoldDB" id="A0AAJ7XCS7"/>
<feature type="compositionally biased region" description="Polar residues" evidence="17">
    <location>
        <begin position="678"/>
        <end position="692"/>
    </location>
</feature>
<evidence type="ECO:0000313" key="21">
    <source>
        <dbReference type="Proteomes" id="UP001318040"/>
    </source>
</evidence>
<evidence type="ECO:0000256" key="5">
    <source>
        <dbReference type="ARBA" id="ARBA00022475"/>
    </source>
</evidence>
<evidence type="ECO:0000256" key="3">
    <source>
        <dbReference type="ARBA" id="ARBA00007200"/>
    </source>
</evidence>
<feature type="compositionally biased region" description="Polar residues" evidence="17">
    <location>
        <begin position="1"/>
        <end position="18"/>
    </location>
</feature>
<feature type="transmembrane region" description="Helical" evidence="18">
    <location>
        <begin position="346"/>
        <end position="365"/>
    </location>
</feature>
<feature type="binding site" evidence="15">
    <location>
        <position position="643"/>
    </location>
    <ligand>
        <name>Ca(2+)</name>
        <dbReference type="ChEBI" id="CHEBI:29108"/>
        <label>2</label>
    </ligand>
</feature>
<evidence type="ECO:0000256" key="1">
    <source>
        <dbReference type="ARBA" id="ARBA00004138"/>
    </source>
</evidence>
<feature type="transmembrane region" description="Helical" evidence="18">
    <location>
        <begin position="103"/>
        <end position="123"/>
    </location>
</feature>
<dbReference type="Pfam" id="PF20519">
    <property type="entry name" value="Polycystin_dom"/>
    <property type="match status" value="1"/>
</dbReference>
<keyword evidence="15" id="KW-0106">Calcium</keyword>
<evidence type="ECO:0000256" key="15">
    <source>
        <dbReference type="PIRSR" id="PIRSR603915-1"/>
    </source>
</evidence>
<keyword evidence="8" id="KW-0175">Coiled coil</keyword>
<feature type="binding site" evidence="15">
    <location>
        <position position="650"/>
    </location>
    <ligand>
        <name>Ca(2+)</name>
        <dbReference type="ChEBI" id="CHEBI:29108"/>
        <label>2</label>
    </ligand>
</feature>
<evidence type="ECO:0000256" key="8">
    <source>
        <dbReference type="ARBA" id="ARBA00023054"/>
    </source>
</evidence>
<keyword evidence="9 15" id="KW-0406">Ion transport</keyword>
<evidence type="ECO:0000256" key="2">
    <source>
        <dbReference type="ARBA" id="ARBA00004651"/>
    </source>
</evidence>
<keyword evidence="12" id="KW-0325">Glycoprotein</keyword>
<dbReference type="RefSeq" id="XP_032829595.1">
    <property type="nucleotide sequence ID" value="XM_032973704.1"/>
</dbReference>
<dbReference type="PANTHER" id="PTHR10877:SF183">
    <property type="entry name" value="AT14535P-RELATED"/>
    <property type="match status" value="1"/>
</dbReference>
<comment type="subcellular location">
    <subcellularLocation>
        <location evidence="2">Cell membrane</location>
        <topology evidence="2">Multi-pass membrane protein</topology>
    </subcellularLocation>
    <subcellularLocation>
        <location evidence="1">Cell projection</location>
        <location evidence="1">Cilium</location>
    </subcellularLocation>
</comment>
<dbReference type="FunFam" id="1.10.287.70:FF:000055">
    <property type="entry name" value="Polycystic kidney disease 2-like 1"/>
    <property type="match status" value="1"/>
</dbReference>
<evidence type="ECO:0000256" key="10">
    <source>
        <dbReference type="ARBA" id="ARBA00023136"/>
    </source>
</evidence>
<feature type="transmembrane region" description="Helical" evidence="18">
    <location>
        <begin position="437"/>
        <end position="455"/>
    </location>
</feature>
<feature type="domain" description="Polycystin cation channel PKD1/PKD2" evidence="19">
    <location>
        <begin position="352"/>
        <end position="565"/>
    </location>
</feature>
<dbReference type="InterPro" id="IPR046791">
    <property type="entry name" value="Polycystin_dom"/>
</dbReference>
<feature type="region of interest" description="Disordered" evidence="17">
    <location>
        <begin position="820"/>
        <end position="851"/>
    </location>
</feature>
<accession>A0AAJ7XCS7</accession>
<evidence type="ECO:0000256" key="7">
    <source>
        <dbReference type="ARBA" id="ARBA00022989"/>
    </source>
</evidence>
<comment type="similarity">
    <text evidence="3">Belongs to the polycystin family.</text>
</comment>
<feature type="transmembrane region" description="Helical" evidence="18">
    <location>
        <begin position="386"/>
        <end position="407"/>
    </location>
</feature>
<keyword evidence="15" id="KW-0107">Calcium channel</keyword>
<keyword evidence="15" id="KW-0479">Metal-binding</keyword>
<dbReference type="InterPro" id="IPR051223">
    <property type="entry name" value="Polycystin"/>
</dbReference>
<evidence type="ECO:0000256" key="17">
    <source>
        <dbReference type="SAM" id="MobiDB-lite"/>
    </source>
</evidence>
<dbReference type="GO" id="GO:0005886">
    <property type="term" value="C:plasma membrane"/>
    <property type="evidence" value="ECO:0007669"/>
    <property type="project" value="UniProtKB-SubCell"/>
</dbReference>
<reference evidence="22 23" key="1">
    <citation type="submission" date="2025-04" db="UniProtKB">
        <authorList>
            <consortium name="RefSeq"/>
        </authorList>
    </citation>
    <scope>IDENTIFICATION</scope>
    <source>
        <tissue evidence="22 23">Sperm</tissue>
    </source>
</reference>
<dbReference type="GO" id="GO:0005929">
    <property type="term" value="C:cilium"/>
    <property type="evidence" value="ECO:0007669"/>
    <property type="project" value="UniProtKB-SubCell"/>
</dbReference>
<organism evidence="21 23">
    <name type="scientific">Petromyzon marinus</name>
    <name type="common">Sea lamprey</name>
    <dbReference type="NCBI Taxonomy" id="7757"/>
    <lineage>
        <taxon>Eukaryota</taxon>
        <taxon>Metazoa</taxon>
        <taxon>Chordata</taxon>
        <taxon>Craniata</taxon>
        <taxon>Vertebrata</taxon>
        <taxon>Cyclostomata</taxon>
        <taxon>Hyperoartia</taxon>
        <taxon>Petromyzontiformes</taxon>
        <taxon>Petromyzontidae</taxon>
        <taxon>Petromyzon</taxon>
    </lineage>
</organism>
<dbReference type="GO" id="GO:0050982">
    <property type="term" value="P:detection of mechanical stimulus"/>
    <property type="evidence" value="ECO:0007669"/>
    <property type="project" value="TreeGrafter"/>
</dbReference>
<feature type="transmembrane region" description="Helical" evidence="18">
    <location>
        <begin position="476"/>
        <end position="498"/>
    </location>
</feature>
<dbReference type="RefSeq" id="XP_032829594.1">
    <property type="nucleotide sequence ID" value="XM_032973703.1"/>
</dbReference>
<feature type="binding site" evidence="15">
    <location>
        <position position="641"/>
    </location>
    <ligand>
        <name>Ca(2+)</name>
        <dbReference type="ChEBI" id="CHEBI:29108"/>
        <label>2</label>
    </ligand>
</feature>
<keyword evidence="13" id="KW-0966">Cell projection</keyword>
<feature type="disulfide bond" evidence="16">
    <location>
        <begin position="210"/>
        <end position="224"/>
    </location>
</feature>
<keyword evidence="6 18" id="KW-0812">Transmembrane</keyword>
<proteinExistence type="inferred from homology"/>
<feature type="region of interest" description="Disordered" evidence="17">
    <location>
        <begin position="665"/>
        <end position="727"/>
    </location>
</feature>
<feature type="region of interest" description="Disordered" evidence="17">
    <location>
        <begin position="1"/>
        <end position="64"/>
    </location>
</feature>
<dbReference type="GO" id="GO:0005262">
    <property type="term" value="F:calcium channel activity"/>
    <property type="evidence" value="ECO:0007669"/>
    <property type="project" value="UniProtKB-KW"/>
</dbReference>
<evidence type="ECO:0000256" key="11">
    <source>
        <dbReference type="ARBA" id="ARBA00023157"/>
    </source>
</evidence>
<evidence type="ECO:0000313" key="22">
    <source>
        <dbReference type="RefSeq" id="XP_032829594.1"/>
    </source>
</evidence>
<dbReference type="Gene3D" id="1.10.287.70">
    <property type="match status" value="1"/>
</dbReference>
<feature type="domain" description="Polycystin" evidence="20">
    <location>
        <begin position="154"/>
        <end position="336"/>
    </location>
</feature>
<protein>
    <submittedName>
        <fullName evidence="22 23">Polycystin-2-like</fullName>
    </submittedName>
</protein>